<accession>A0A1S3NQ01</accession>
<evidence type="ECO:0000313" key="2">
    <source>
        <dbReference type="Proteomes" id="UP001652741"/>
    </source>
</evidence>
<gene>
    <name evidence="3" type="primary">LOC106580716</name>
</gene>
<keyword evidence="2" id="KW-1185">Reference proteome</keyword>
<evidence type="ECO:0000256" key="1">
    <source>
        <dbReference type="SAM" id="Phobius"/>
    </source>
</evidence>
<name>A0A1S3NQ01_SALSA</name>
<reference evidence="3" key="1">
    <citation type="submission" date="2025-08" db="UniProtKB">
        <authorList>
            <consortium name="RefSeq"/>
        </authorList>
    </citation>
    <scope>IDENTIFICATION</scope>
</reference>
<keyword evidence="1" id="KW-0472">Membrane</keyword>
<keyword evidence="1" id="KW-0812">Transmembrane</keyword>
<organism evidence="2 3">
    <name type="scientific">Salmo salar</name>
    <name type="common">Atlantic salmon</name>
    <dbReference type="NCBI Taxonomy" id="8030"/>
    <lineage>
        <taxon>Eukaryota</taxon>
        <taxon>Metazoa</taxon>
        <taxon>Chordata</taxon>
        <taxon>Craniata</taxon>
        <taxon>Vertebrata</taxon>
        <taxon>Euteleostomi</taxon>
        <taxon>Actinopterygii</taxon>
        <taxon>Neopterygii</taxon>
        <taxon>Teleostei</taxon>
        <taxon>Protacanthopterygii</taxon>
        <taxon>Salmoniformes</taxon>
        <taxon>Salmonidae</taxon>
        <taxon>Salmoninae</taxon>
        <taxon>Salmo</taxon>
    </lineage>
</organism>
<dbReference type="AlphaFoldDB" id="A0A1S3NQ01"/>
<keyword evidence="1" id="KW-1133">Transmembrane helix</keyword>
<dbReference type="KEGG" id="sasa:106580716"/>
<sequence length="367" mass="42007">MDVYEEVGVPEFGAPWPAMTMPDQGVIDQFTIFFALFLGGLKDFLFSLEEEWLGATHPGVGWELTLPAALICFGVILLWRTVLAIKSRIRLLTETQLNVKLAQLSKKKCDIMIQLSEMEILLKDYDAPVKKLRACLQSSQEDSQELEDMKKRWDIRAGEMEAFHLQLQERVERIKKLKAVWGLMEPLKEHHGARIPSTTNTQSTDIKSEENIEIEVTVRKDATLIKTTLEEVNRGLRDKNWQLEEKNAALHQKLHSTEKMYRQTLNELTKALIQGKYEEKQHIDTLQDKIQTISRKASAAEHALAMEKNEAALLHQRILQLTSKKLKIGKPGFLSKTIPKPPKTTKTNKTILKTCKILKAFKALMKI</sequence>
<dbReference type="RefSeq" id="XP_014017523.2">
    <property type="nucleotide sequence ID" value="XM_014162048.2"/>
</dbReference>
<dbReference type="GeneID" id="106580716"/>
<evidence type="ECO:0000313" key="3">
    <source>
        <dbReference type="RefSeq" id="XP_014017523.2"/>
    </source>
</evidence>
<proteinExistence type="predicted"/>
<feature type="transmembrane region" description="Helical" evidence="1">
    <location>
        <begin position="30"/>
        <end position="48"/>
    </location>
</feature>
<protein>
    <submittedName>
        <fullName evidence="3">Transport and Golgi organization protein 1 homolog</fullName>
    </submittedName>
</protein>
<feature type="transmembrane region" description="Helical" evidence="1">
    <location>
        <begin position="60"/>
        <end position="79"/>
    </location>
</feature>
<dbReference type="Proteomes" id="UP001652741">
    <property type="component" value="Chromosome ssa20"/>
</dbReference>